<evidence type="ECO:0000313" key="3">
    <source>
        <dbReference type="Proteomes" id="UP000241848"/>
    </source>
</evidence>
<dbReference type="GO" id="GO:0016491">
    <property type="term" value="F:oxidoreductase activity"/>
    <property type="evidence" value="ECO:0007669"/>
    <property type="project" value="UniProtKB-ARBA"/>
</dbReference>
<name>A0A2T2WJF9_9FIRM</name>
<accession>A0A2T2WJF9</accession>
<gene>
    <name evidence="2" type="ORF">C7B45_07115</name>
</gene>
<evidence type="ECO:0000313" key="2">
    <source>
        <dbReference type="EMBL" id="PSR22377.1"/>
    </source>
</evidence>
<comment type="caution">
    <text evidence="2">The sequence shown here is derived from an EMBL/GenBank/DDBJ whole genome shotgun (WGS) entry which is preliminary data.</text>
</comment>
<dbReference type="AlphaFoldDB" id="A0A2T2WJF9"/>
<dbReference type="Pfam" id="PF02754">
    <property type="entry name" value="CCG"/>
    <property type="match status" value="2"/>
</dbReference>
<proteinExistence type="predicted"/>
<protein>
    <submittedName>
        <fullName evidence="2">(Fe-S)-binding protein</fullName>
    </submittedName>
</protein>
<dbReference type="GO" id="GO:0005829">
    <property type="term" value="C:cytosol"/>
    <property type="evidence" value="ECO:0007669"/>
    <property type="project" value="TreeGrafter"/>
</dbReference>
<dbReference type="Proteomes" id="UP000241848">
    <property type="component" value="Unassembled WGS sequence"/>
</dbReference>
<sequence length="262" mass="27820">MKTELGTRTVRLFATCLIDAFRPDVGQAAVQVLEQAGVEVQFPSSQTCCGQFVFNAGYRQQAAVLARHFVSVFQDESTPIVALSGSCAAMVVHEYPTLVIDGVAAGETASWAAAARAVGGHVVEFSQWVAAHLTPSGAAASAPRCLALHQGCHMRRVLGENAEPAQVLSRHGIEIQELVDADQCCGFGGTYSMTEWAVSTALGDAKIAALEEAGRRGAMGLVSADLGCLLHLQGRMRRRGLSWPVYHVAEVLREAMQPQGGE</sequence>
<dbReference type="PANTHER" id="PTHR30296:SF0">
    <property type="entry name" value="LACTATE UTILIZATION PROTEIN A"/>
    <property type="match status" value="1"/>
</dbReference>
<reference evidence="2 3" key="1">
    <citation type="journal article" date="2014" name="BMC Genomics">
        <title>Comparison of environmental and isolate Sulfobacillus genomes reveals diverse carbon, sulfur, nitrogen, and hydrogen metabolisms.</title>
        <authorList>
            <person name="Justice N.B."/>
            <person name="Norman A."/>
            <person name="Brown C.T."/>
            <person name="Singh A."/>
            <person name="Thomas B.C."/>
            <person name="Banfield J.F."/>
        </authorList>
    </citation>
    <scope>NUCLEOTIDE SEQUENCE [LARGE SCALE GENOMIC DNA]</scope>
    <source>
        <strain evidence="2">AMDSBA3</strain>
    </source>
</reference>
<evidence type="ECO:0000259" key="1">
    <source>
        <dbReference type="Pfam" id="PF02754"/>
    </source>
</evidence>
<dbReference type="EMBL" id="PXYV01000018">
    <property type="protein sequence ID" value="PSR22377.1"/>
    <property type="molecule type" value="Genomic_DNA"/>
</dbReference>
<dbReference type="InterPro" id="IPR004017">
    <property type="entry name" value="Cys_rich_dom"/>
</dbReference>
<organism evidence="2 3">
    <name type="scientific">Sulfobacillus acidophilus</name>
    <dbReference type="NCBI Taxonomy" id="53633"/>
    <lineage>
        <taxon>Bacteria</taxon>
        <taxon>Bacillati</taxon>
        <taxon>Bacillota</taxon>
        <taxon>Clostridia</taxon>
        <taxon>Eubacteriales</taxon>
        <taxon>Clostridiales Family XVII. Incertae Sedis</taxon>
        <taxon>Sulfobacillus</taxon>
    </lineage>
</organism>
<feature type="domain" description="Cysteine-rich" evidence="1">
    <location>
        <begin position="11"/>
        <end position="91"/>
    </location>
</feature>
<feature type="domain" description="Cysteine-rich" evidence="1">
    <location>
        <begin position="147"/>
        <end position="233"/>
    </location>
</feature>
<dbReference type="PANTHER" id="PTHR30296">
    <property type="entry name" value="UNCHARACTERIZED PROTEIN YKGE"/>
    <property type="match status" value="1"/>
</dbReference>